<feature type="region of interest" description="Disordered" evidence="1">
    <location>
        <begin position="341"/>
        <end position="375"/>
    </location>
</feature>
<feature type="compositionally biased region" description="Basic and acidic residues" evidence="1">
    <location>
        <begin position="341"/>
        <end position="355"/>
    </location>
</feature>
<dbReference type="AlphaFoldDB" id="A0A0V0QFL1"/>
<evidence type="ECO:0000313" key="2">
    <source>
        <dbReference type="EMBL" id="KRX00994.1"/>
    </source>
</evidence>
<evidence type="ECO:0000313" key="3">
    <source>
        <dbReference type="Proteomes" id="UP000054937"/>
    </source>
</evidence>
<dbReference type="EMBL" id="LDAU01000180">
    <property type="protein sequence ID" value="KRX00994.1"/>
    <property type="molecule type" value="Genomic_DNA"/>
</dbReference>
<sequence>MITQVDQSHKSINQNNELNQSQLNSSNNIDSFLLEQAEAEKQKAIEKERIDKEIKEDLKKIKVNFSNLYKVNRSRSLEQQKQESQLRINQIFITKNMVQNQNYPISPNFKKEIEELFDLNIIKPFESPALKEKFYEILTQDKIIDFQNNLFWLVFMKNFPQQIKDNSETNSIKVTDHRKSLQDDKNKRNPWYNQSFIFMQQGRGHKIIDRNTYQKIKRNKKVELEQIQEKFVNQQGDEYYNIAPSLRVKASGRDISYQRLRFNLNGISPTIKGELGLRERSLPDTLQKIIFHPIDRVIKMNNYNQIVENSKQKLLKQIYEIEEKSYEDLNPLIQGNFNQKNENEKQEDSNQKKQEQVGQQPGQQYQKNKKNSKSSEIFKNKIQKKTQQPKSILAQYDLSHGQFGKNEISKNPMIYKDMLEMKMVLNVYSPKEMQFKLIKQRTALSKKGAGWNIYQHLIDFND</sequence>
<protein>
    <submittedName>
        <fullName evidence="2">Uncharacterized protein</fullName>
    </submittedName>
</protein>
<accession>A0A0V0QFL1</accession>
<name>A0A0V0QFL1_PSEPJ</name>
<feature type="compositionally biased region" description="Low complexity" evidence="1">
    <location>
        <begin position="13"/>
        <end position="23"/>
    </location>
</feature>
<organism evidence="2 3">
    <name type="scientific">Pseudocohnilembus persalinus</name>
    <name type="common">Ciliate</name>
    <dbReference type="NCBI Taxonomy" id="266149"/>
    <lineage>
        <taxon>Eukaryota</taxon>
        <taxon>Sar</taxon>
        <taxon>Alveolata</taxon>
        <taxon>Ciliophora</taxon>
        <taxon>Intramacronucleata</taxon>
        <taxon>Oligohymenophorea</taxon>
        <taxon>Scuticociliatia</taxon>
        <taxon>Philasterida</taxon>
        <taxon>Pseudocohnilembidae</taxon>
        <taxon>Pseudocohnilembus</taxon>
    </lineage>
</organism>
<proteinExistence type="predicted"/>
<feature type="compositionally biased region" description="Low complexity" evidence="1">
    <location>
        <begin position="356"/>
        <end position="366"/>
    </location>
</feature>
<dbReference type="InParanoid" id="A0A0V0QFL1"/>
<gene>
    <name evidence="2" type="ORF">PPERSA_09600</name>
</gene>
<dbReference type="Proteomes" id="UP000054937">
    <property type="component" value="Unassembled WGS sequence"/>
</dbReference>
<comment type="caution">
    <text evidence="2">The sequence shown here is derived from an EMBL/GenBank/DDBJ whole genome shotgun (WGS) entry which is preliminary data.</text>
</comment>
<dbReference type="OrthoDB" id="10682000at2759"/>
<reference evidence="2 3" key="1">
    <citation type="journal article" date="2015" name="Sci. Rep.">
        <title>Genome of the facultative scuticociliatosis pathogen Pseudocohnilembus persalinus provides insight into its virulence through horizontal gene transfer.</title>
        <authorList>
            <person name="Xiong J."/>
            <person name="Wang G."/>
            <person name="Cheng J."/>
            <person name="Tian M."/>
            <person name="Pan X."/>
            <person name="Warren A."/>
            <person name="Jiang C."/>
            <person name="Yuan D."/>
            <person name="Miao W."/>
        </authorList>
    </citation>
    <scope>NUCLEOTIDE SEQUENCE [LARGE SCALE GENOMIC DNA]</scope>
    <source>
        <strain evidence="2">36N120E</strain>
    </source>
</reference>
<feature type="compositionally biased region" description="Polar residues" evidence="1">
    <location>
        <begin position="1"/>
        <end position="12"/>
    </location>
</feature>
<feature type="region of interest" description="Disordered" evidence="1">
    <location>
        <begin position="1"/>
        <end position="23"/>
    </location>
</feature>
<keyword evidence="3" id="KW-1185">Reference proteome</keyword>
<evidence type="ECO:0000256" key="1">
    <source>
        <dbReference type="SAM" id="MobiDB-lite"/>
    </source>
</evidence>